<feature type="compositionally biased region" description="Polar residues" evidence="1">
    <location>
        <begin position="1"/>
        <end position="10"/>
    </location>
</feature>
<feature type="region of interest" description="Disordered" evidence="1">
    <location>
        <begin position="1"/>
        <end position="25"/>
    </location>
</feature>
<reference evidence="2" key="1">
    <citation type="submission" date="2018-02" db="EMBL/GenBank/DDBJ databases">
        <title>Rhizophora mucronata_Transcriptome.</title>
        <authorList>
            <person name="Meera S.P."/>
            <person name="Sreeshan A."/>
            <person name="Augustine A."/>
        </authorList>
    </citation>
    <scope>NUCLEOTIDE SEQUENCE</scope>
    <source>
        <tissue evidence="2">Leaf</tissue>
    </source>
</reference>
<protein>
    <submittedName>
        <fullName evidence="2">Dihydrolipoyl dehydrogenase</fullName>
    </submittedName>
</protein>
<organism evidence="2">
    <name type="scientific">Rhizophora mucronata</name>
    <name type="common">Asiatic mangrove</name>
    <dbReference type="NCBI Taxonomy" id="61149"/>
    <lineage>
        <taxon>Eukaryota</taxon>
        <taxon>Viridiplantae</taxon>
        <taxon>Streptophyta</taxon>
        <taxon>Embryophyta</taxon>
        <taxon>Tracheophyta</taxon>
        <taxon>Spermatophyta</taxon>
        <taxon>Magnoliopsida</taxon>
        <taxon>eudicotyledons</taxon>
        <taxon>Gunneridae</taxon>
        <taxon>Pentapetalae</taxon>
        <taxon>rosids</taxon>
        <taxon>fabids</taxon>
        <taxon>Malpighiales</taxon>
        <taxon>Rhizophoraceae</taxon>
        <taxon>Rhizophora</taxon>
    </lineage>
</organism>
<sequence length="25" mass="2571">MLSGTLSRSPASLEALPPPDPTTMT</sequence>
<feature type="compositionally biased region" description="Pro residues" evidence="1">
    <location>
        <begin position="16"/>
        <end position="25"/>
    </location>
</feature>
<dbReference type="EMBL" id="GGEC01085823">
    <property type="protein sequence ID" value="MBX66307.1"/>
    <property type="molecule type" value="Transcribed_RNA"/>
</dbReference>
<evidence type="ECO:0000313" key="2">
    <source>
        <dbReference type="EMBL" id="MBX66307.1"/>
    </source>
</evidence>
<evidence type="ECO:0000256" key="1">
    <source>
        <dbReference type="SAM" id="MobiDB-lite"/>
    </source>
</evidence>
<name>A0A2P2QHC3_RHIMU</name>
<proteinExistence type="predicted"/>
<accession>A0A2P2QHC3</accession>
<dbReference type="AlphaFoldDB" id="A0A2P2QHC3"/>